<evidence type="ECO:0000313" key="4">
    <source>
        <dbReference type="EMBL" id="SUD51707.1"/>
    </source>
</evidence>
<dbReference type="SUPFAM" id="SSF54534">
    <property type="entry name" value="FKBP-like"/>
    <property type="match status" value="1"/>
</dbReference>
<accession>A0A061CWU5</accession>
<proteinExistence type="predicted"/>
<dbReference type="GO" id="GO:0003677">
    <property type="term" value="F:DNA binding"/>
    <property type="evidence" value="ECO:0007669"/>
    <property type="project" value="InterPro"/>
</dbReference>
<dbReference type="EMBL" id="UGUW01000004">
    <property type="protein sequence ID" value="SUD58432.1"/>
    <property type="molecule type" value="Genomic_DNA"/>
</dbReference>
<evidence type="ECO:0000313" key="1">
    <source>
        <dbReference type="EMBL" id="MDH0565848.1"/>
    </source>
</evidence>
<dbReference type="RefSeq" id="WP_003458873.1">
    <property type="nucleotide sequence ID" value="NZ_CAJQNA010000067.1"/>
</dbReference>
<name>A0A061CWU5_ECTOL</name>
<gene>
    <name evidence="3" type="ORF">EGJ44_01955</name>
    <name evidence="2" type="ORF">N5J11_10175</name>
    <name evidence="1" type="ORF">N7671_00915</name>
    <name evidence="4" type="ORF">NCTC10692_02164</name>
    <name evidence="5" type="ORF">NCTC10860_00674</name>
</gene>
<dbReference type="EMBL" id="JAOCJE010000001">
    <property type="protein sequence ID" value="MDH1339594.1"/>
    <property type="molecule type" value="Genomic_DNA"/>
</dbReference>
<dbReference type="InterPro" id="IPR036953">
    <property type="entry name" value="GreA/GreB_C_sf"/>
</dbReference>
<dbReference type="EMBL" id="UGUV01000002">
    <property type="protein sequence ID" value="SUD51707.1"/>
    <property type="molecule type" value="Genomic_DNA"/>
</dbReference>
<dbReference type="Proteomes" id="UP000254084">
    <property type="component" value="Unassembled WGS sequence"/>
</dbReference>
<evidence type="ECO:0000313" key="2">
    <source>
        <dbReference type="EMBL" id="MDH1339594.1"/>
    </source>
</evidence>
<keyword evidence="4" id="KW-0251">Elongation factor</keyword>
<dbReference type="GO" id="GO:0032784">
    <property type="term" value="P:regulation of DNA-templated transcription elongation"/>
    <property type="evidence" value="ECO:0007669"/>
    <property type="project" value="InterPro"/>
</dbReference>
<dbReference type="EMBL" id="RHRS01000003">
    <property type="protein sequence ID" value="RRW38832.1"/>
    <property type="molecule type" value="Genomic_DNA"/>
</dbReference>
<keyword evidence="4" id="KW-0648">Protein biosynthesis</keyword>
<protein>
    <submittedName>
        <fullName evidence="4">GreA/GreB family elongation factor</fullName>
    </submittedName>
    <submittedName>
        <fullName evidence="3">Transcription elongation factor GreAB</fullName>
    </submittedName>
</protein>
<dbReference type="AlphaFoldDB" id="A0A061CWU5"/>
<evidence type="ECO:0000313" key="3">
    <source>
        <dbReference type="EMBL" id="RRW38832.1"/>
    </source>
</evidence>
<accession>A0A379JSU9</accession>
<organism evidence="4 7">
    <name type="scientific">Ectopseudomonas oleovorans</name>
    <name type="common">Pseudomonas oleovorans</name>
    <dbReference type="NCBI Taxonomy" id="301"/>
    <lineage>
        <taxon>Bacteria</taxon>
        <taxon>Pseudomonadati</taxon>
        <taxon>Pseudomonadota</taxon>
        <taxon>Gammaproteobacteria</taxon>
        <taxon>Pseudomonadales</taxon>
        <taxon>Pseudomonadaceae</taxon>
        <taxon>Ectopseudomonas</taxon>
    </lineage>
</organism>
<dbReference type="EMBL" id="JAOEET010000002">
    <property type="protein sequence ID" value="MDH0565848.1"/>
    <property type="molecule type" value="Genomic_DNA"/>
</dbReference>
<evidence type="ECO:0000313" key="7">
    <source>
        <dbReference type="Proteomes" id="UP000255303"/>
    </source>
</evidence>
<dbReference type="Proteomes" id="UP001159292">
    <property type="component" value="Unassembled WGS sequence"/>
</dbReference>
<evidence type="ECO:0000313" key="6">
    <source>
        <dbReference type="Proteomes" id="UP000254084"/>
    </source>
</evidence>
<evidence type="ECO:0000313" key="8">
    <source>
        <dbReference type="Proteomes" id="UP000272833"/>
    </source>
</evidence>
<dbReference type="Gene3D" id="3.10.50.30">
    <property type="entry name" value="Transcription elongation factor, GreA/GreB, C-terminal domain"/>
    <property type="match status" value="1"/>
</dbReference>
<dbReference type="Proteomes" id="UP000272833">
    <property type="component" value="Unassembled WGS sequence"/>
</dbReference>
<dbReference type="Proteomes" id="UP001161697">
    <property type="component" value="Unassembled WGS sequence"/>
</dbReference>
<evidence type="ECO:0000313" key="5">
    <source>
        <dbReference type="EMBL" id="SUD58432.1"/>
    </source>
</evidence>
<reference evidence="3 8" key="2">
    <citation type="submission" date="2018-10" db="EMBL/GenBank/DDBJ databases">
        <title>Transmission dynamics of multidrug resistant bacteria on intensive care unit surfaces.</title>
        <authorList>
            <person name="D'Souza A.W."/>
            <person name="Potter R.F."/>
            <person name="Wallace M."/>
            <person name="Shupe A."/>
            <person name="Patel S."/>
            <person name="Sun S."/>
            <person name="Gul D."/>
            <person name="Kwon J.H."/>
            <person name="Andleeb S."/>
            <person name="Burnham C.-A.D."/>
            <person name="Dantas G."/>
        </authorList>
    </citation>
    <scope>NUCLEOTIDE SEQUENCE [LARGE SCALE GENOMIC DNA]</scope>
    <source>
        <strain evidence="3 8">PO_271</strain>
    </source>
</reference>
<dbReference type="GO" id="GO:0003746">
    <property type="term" value="F:translation elongation factor activity"/>
    <property type="evidence" value="ECO:0007669"/>
    <property type="project" value="UniProtKB-KW"/>
</dbReference>
<sequence length="160" mass="17498">MDKNLLLQDVLSHLQTDLEQASLAALSAHEAATHEENVAENKYDTLGLEAAYLASGQARRVEELRQTLITWRQLRPRPFDINQGIELGVLVQLAAEDGHEQWLFLGPPGASMKLQLADQTIQVLGNTAPLGKLLLGKKPGDEISLPVGSRQQIFEVLAAT</sequence>
<dbReference type="Proteomes" id="UP000255303">
    <property type="component" value="Unassembled WGS sequence"/>
</dbReference>
<reference evidence="1" key="3">
    <citation type="submission" date="2022-09" db="EMBL/GenBank/DDBJ databases">
        <title>Intensive care unit water sources are persistently colonized with multi-drug resistant bacteria and are the site of extensive horizontal gene transfer of antibiotic resistance genes.</title>
        <authorList>
            <person name="Diorio-Toth L."/>
        </authorList>
    </citation>
    <scope>NUCLEOTIDE SEQUENCE</scope>
    <source>
        <strain evidence="2">GD03704</strain>
        <strain evidence="1">GD04000</strain>
    </source>
</reference>
<reference evidence="6 7" key="1">
    <citation type="submission" date="2018-06" db="EMBL/GenBank/DDBJ databases">
        <authorList>
            <consortium name="Pathogen Informatics"/>
            <person name="Doyle S."/>
        </authorList>
    </citation>
    <scope>NUCLEOTIDE SEQUENCE [LARGE SCALE GENOMIC DNA]</scope>
    <source>
        <strain evidence="4 7">NCTC10692</strain>
        <strain evidence="5 6">NCTC10860</strain>
    </source>
</reference>